<dbReference type="HOGENOM" id="CLU_158569_3_0_5"/>
<dbReference type="SUPFAM" id="SSF141371">
    <property type="entry name" value="PilZ domain-like"/>
    <property type="match status" value="1"/>
</dbReference>
<dbReference type="AlphaFoldDB" id="S3HFW4"/>
<dbReference type="InterPro" id="IPR009875">
    <property type="entry name" value="PilZ_domain"/>
</dbReference>
<evidence type="ECO:0000313" key="2">
    <source>
        <dbReference type="EMBL" id="EPE96960.1"/>
    </source>
</evidence>
<keyword evidence="3" id="KW-1185">Reference proteome</keyword>
<organism evidence="2 3">
    <name type="scientific">Rhizobium grahamii CCGE 502</name>
    <dbReference type="NCBI Taxonomy" id="990285"/>
    <lineage>
        <taxon>Bacteria</taxon>
        <taxon>Pseudomonadati</taxon>
        <taxon>Pseudomonadota</taxon>
        <taxon>Alphaproteobacteria</taxon>
        <taxon>Hyphomicrobiales</taxon>
        <taxon>Rhizobiaceae</taxon>
        <taxon>Rhizobium/Agrobacterium group</taxon>
        <taxon>Rhizobium</taxon>
    </lineage>
</organism>
<protein>
    <submittedName>
        <fullName evidence="2">Type IV pilus assembly PilZ</fullName>
    </submittedName>
</protein>
<dbReference type="RefSeq" id="WP_016555458.1">
    <property type="nucleotide sequence ID" value="NZ_AEYE02000019.1"/>
</dbReference>
<dbReference type="Pfam" id="PF07238">
    <property type="entry name" value="PilZ"/>
    <property type="match status" value="1"/>
</dbReference>
<gene>
    <name evidence="2" type="ORF">RGCCGE502_17345</name>
</gene>
<dbReference type="EMBL" id="AEYE02000019">
    <property type="protein sequence ID" value="EPE96960.1"/>
    <property type="molecule type" value="Genomic_DNA"/>
</dbReference>
<evidence type="ECO:0000313" key="3">
    <source>
        <dbReference type="Proteomes" id="UP000014411"/>
    </source>
</evidence>
<name>S3HFW4_9HYPH</name>
<dbReference type="Proteomes" id="UP000014411">
    <property type="component" value="Unassembled WGS sequence"/>
</dbReference>
<dbReference type="eggNOG" id="ENOG5033AB2">
    <property type="taxonomic scope" value="Bacteria"/>
</dbReference>
<reference evidence="2 3" key="1">
    <citation type="journal article" date="2012" name="J. Bacteriol.">
        <title>Genome sequence of Rhizobium grahamii CCGE502, a broad-host-range symbiont with low nodulation competitiveness in Phaseolus vulgaris.</title>
        <authorList>
            <person name="Althabegoiti M.J."/>
            <person name="Lozano L."/>
            <person name="Torres-Tejerizo G."/>
            <person name="Ormeno-Orrillo E."/>
            <person name="Rogel M.A."/>
            <person name="Gonzalez V."/>
            <person name="Martinez-Romero E."/>
        </authorList>
    </citation>
    <scope>NUCLEOTIDE SEQUENCE [LARGE SCALE GENOMIC DNA]</scope>
    <source>
        <strain evidence="2 3">CCGE 502</strain>
    </source>
</reference>
<comment type="caution">
    <text evidence="2">The sequence shown here is derived from an EMBL/GenBank/DDBJ whole genome shotgun (WGS) entry which is preliminary data.</text>
</comment>
<dbReference type="STRING" id="990285.RGCCGE502_17345"/>
<sequence length="81" mass="8870">MDGRRDHRKRTFIGAKILLNGGASVLDCVVKDLSEGGARLSVNGAVAVPAEFDLKLSDSRSFHCRVTWRRLESLGVSFQVP</sequence>
<evidence type="ECO:0000259" key="1">
    <source>
        <dbReference type="Pfam" id="PF07238"/>
    </source>
</evidence>
<feature type="domain" description="PilZ" evidence="1">
    <location>
        <begin position="4"/>
        <end position="79"/>
    </location>
</feature>
<dbReference type="GO" id="GO:0035438">
    <property type="term" value="F:cyclic-di-GMP binding"/>
    <property type="evidence" value="ECO:0007669"/>
    <property type="project" value="InterPro"/>
</dbReference>
<proteinExistence type="predicted"/>
<accession>S3HFW4</accession>
<dbReference type="Gene3D" id="2.40.10.220">
    <property type="entry name" value="predicted glycosyltransferase like domains"/>
    <property type="match status" value="1"/>
</dbReference>